<feature type="domain" description="TauD/TfdA-like" evidence="6">
    <location>
        <begin position="38"/>
        <end position="301"/>
    </location>
</feature>
<keyword evidence="4" id="KW-0560">Oxidoreductase</keyword>
<dbReference type="OrthoDB" id="7209371at2"/>
<evidence type="ECO:0000256" key="1">
    <source>
        <dbReference type="ARBA" id="ARBA00005896"/>
    </source>
</evidence>
<protein>
    <submittedName>
        <fullName evidence="7">Taurine dioxygenase</fullName>
    </submittedName>
</protein>
<evidence type="ECO:0000313" key="7">
    <source>
        <dbReference type="EMBL" id="AWM03995.1"/>
    </source>
</evidence>
<gene>
    <name evidence="7" type="ORF">CIT40_30830</name>
</gene>
<sequence>MAPIKTIGRTAMSSLAGKQGPRYRHTSDDGVPYETIAVEKLTPIIGAEISGVDIGALVDGDARPNRQMDEIHRALAENLVIFFRDQTITPQQHLAFGRKFGELHFHPAAPHEDEDPALMKIYADKNSPRANGEGWHSDVSCDLEPPMGSILYIKQCPPRGGDTLFANMYAAYEALSDRMKAYLDGLTALHDGEPIYRGLYANYGVADRPSYPSAEHPVVRTHPVTGKKALYVNRGFTRHINGVPRDESDAMLAYLYQHAENPLFQCRFRWTENAIAFWDNRCTQHRAMWDYWPHTRSGTRVTVKGERPV</sequence>
<keyword evidence="2" id="KW-0479">Metal-binding</keyword>
<dbReference type="Proteomes" id="UP000215884">
    <property type="component" value="Chromosome"/>
</dbReference>
<reference evidence="7 8" key="1">
    <citation type="journal article" date="2017" name="Syst. Appl. Microbiol.">
        <title>Soybeans inoculated with root zone soils of Canadian native legumes harbour diverse and novel Bradyrhizobium spp. that possess agricultural potential.</title>
        <authorList>
            <person name="Bromfield E.S.P."/>
            <person name="Cloutier S."/>
            <person name="Tambong J.T."/>
            <person name="Tran Thi T.V."/>
        </authorList>
    </citation>
    <scope>NUCLEOTIDE SEQUENCE [LARGE SCALE GENOMIC DNA]</scope>
    <source>
        <strain evidence="7 8">39S1MB</strain>
    </source>
</reference>
<dbReference type="GO" id="GO:0005737">
    <property type="term" value="C:cytoplasm"/>
    <property type="evidence" value="ECO:0007669"/>
    <property type="project" value="TreeGrafter"/>
</dbReference>
<evidence type="ECO:0000256" key="4">
    <source>
        <dbReference type="ARBA" id="ARBA00023002"/>
    </source>
</evidence>
<evidence type="ECO:0000256" key="2">
    <source>
        <dbReference type="ARBA" id="ARBA00022723"/>
    </source>
</evidence>
<name>A0A2U8Q3X6_9BRAD</name>
<evidence type="ECO:0000256" key="3">
    <source>
        <dbReference type="ARBA" id="ARBA00022964"/>
    </source>
</evidence>
<dbReference type="KEGG" id="brq:CIT40_30830"/>
<evidence type="ECO:0000259" key="6">
    <source>
        <dbReference type="Pfam" id="PF02668"/>
    </source>
</evidence>
<proteinExistence type="inferred from homology"/>
<evidence type="ECO:0000313" key="8">
    <source>
        <dbReference type="Proteomes" id="UP000215884"/>
    </source>
</evidence>
<keyword evidence="3 7" id="KW-0223">Dioxygenase</keyword>
<dbReference type="PANTHER" id="PTHR30468">
    <property type="entry name" value="ALPHA-KETOGLUTARATE-DEPENDENT SULFONATE DIOXYGENASE"/>
    <property type="match status" value="1"/>
</dbReference>
<dbReference type="FunFam" id="3.60.130.10:FF:000007">
    <property type="entry name" value="Alpha-ketoglutarate-dependent taurine dioxygenase"/>
    <property type="match status" value="1"/>
</dbReference>
<dbReference type="GO" id="GO:0000908">
    <property type="term" value="F:taurine dioxygenase activity"/>
    <property type="evidence" value="ECO:0007669"/>
    <property type="project" value="TreeGrafter"/>
</dbReference>
<dbReference type="EMBL" id="CP029426">
    <property type="protein sequence ID" value="AWM03995.1"/>
    <property type="molecule type" value="Genomic_DNA"/>
</dbReference>
<keyword evidence="8" id="KW-1185">Reference proteome</keyword>
<dbReference type="InterPro" id="IPR003819">
    <property type="entry name" value="TauD/TfdA-like"/>
</dbReference>
<dbReference type="GO" id="GO:0046872">
    <property type="term" value="F:metal ion binding"/>
    <property type="evidence" value="ECO:0007669"/>
    <property type="project" value="UniProtKB-KW"/>
</dbReference>
<evidence type="ECO:0000256" key="5">
    <source>
        <dbReference type="ARBA" id="ARBA00023004"/>
    </source>
</evidence>
<dbReference type="PANTHER" id="PTHR30468:SF1">
    <property type="entry name" value="ALPHA-KETOGLUTARATE-DEPENDENT SULFONATE DIOXYGENASE"/>
    <property type="match status" value="1"/>
</dbReference>
<accession>A0A2U8Q3X6</accession>
<dbReference type="SUPFAM" id="SSF51197">
    <property type="entry name" value="Clavaminate synthase-like"/>
    <property type="match status" value="1"/>
</dbReference>
<keyword evidence="5" id="KW-0408">Iron</keyword>
<dbReference type="AlphaFoldDB" id="A0A2U8Q3X6"/>
<dbReference type="Pfam" id="PF02668">
    <property type="entry name" value="TauD"/>
    <property type="match status" value="1"/>
</dbReference>
<dbReference type="GO" id="GO:0006790">
    <property type="term" value="P:sulfur compound metabolic process"/>
    <property type="evidence" value="ECO:0007669"/>
    <property type="project" value="TreeGrafter"/>
</dbReference>
<dbReference type="InterPro" id="IPR051323">
    <property type="entry name" value="AtsK-like"/>
</dbReference>
<comment type="similarity">
    <text evidence="1">Belongs to the TfdA dioxygenase family.</text>
</comment>
<dbReference type="InterPro" id="IPR042098">
    <property type="entry name" value="TauD-like_sf"/>
</dbReference>
<dbReference type="Gene3D" id="3.60.130.10">
    <property type="entry name" value="Clavaminate synthase-like"/>
    <property type="match status" value="1"/>
</dbReference>
<reference evidence="7 8" key="2">
    <citation type="journal article" date="2019" name="Int. J. Syst. Evol. Microbiol.">
        <title>Description and complete genome sequence of Bradyrhizobium amphicarpaeae sp. nov., harbouring photosystem and nitrogen-fixation genes.</title>
        <authorList>
            <person name="Bromfield E.S.P."/>
            <person name="Cloutier S."/>
            <person name="Nguyen H.D.T."/>
        </authorList>
    </citation>
    <scope>NUCLEOTIDE SEQUENCE [LARGE SCALE GENOMIC DNA]</scope>
    <source>
        <strain evidence="7 8">39S1MB</strain>
    </source>
</reference>
<organism evidence="7 8">
    <name type="scientific">Bradyrhizobium amphicarpaeae</name>
    <dbReference type="NCBI Taxonomy" id="1404768"/>
    <lineage>
        <taxon>Bacteria</taxon>
        <taxon>Pseudomonadati</taxon>
        <taxon>Pseudomonadota</taxon>
        <taxon>Alphaproteobacteria</taxon>
        <taxon>Hyphomicrobiales</taxon>
        <taxon>Nitrobacteraceae</taxon>
        <taxon>Bradyrhizobium</taxon>
    </lineage>
</organism>